<name>A0A368SBG7_SETIT</name>
<feature type="domain" description="DUF1618" evidence="2">
    <location>
        <begin position="193"/>
        <end position="328"/>
    </location>
</feature>
<reference evidence="3" key="2">
    <citation type="submission" date="2015-07" db="EMBL/GenBank/DDBJ databases">
        <authorList>
            <person name="Noorani M."/>
        </authorList>
    </citation>
    <scope>NUCLEOTIDE SEQUENCE</scope>
    <source>
        <strain evidence="3">Yugu1</strain>
    </source>
</reference>
<feature type="compositionally biased region" description="Basic and acidic residues" evidence="1">
    <location>
        <begin position="400"/>
        <end position="422"/>
    </location>
</feature>
<sequence length="433" mass="49751">MKWQHLQLLEIALSRLYLHWAGRPQIRRGFAGPTAIAAHRNSILFRMSVPFVDSMCWIDIPSFPVDYLVYSCYSSSSSSSSPPSLTVLPPFFDGGRTDPSDKYFQPYRRQHQRIMFNHNMGILCHGDNGEFTVGDITYRYDQEVDLCLLHHPPPAGTPPKWSVNRLQIPPEMKIDLYSWKTDLVVPIGRSLCWVDYYQGILLIDVVADSQGSPIQQQLHYVRLPSQALKSRRLYIDPGAPDPFRRVCVTDAGIIKLVCILTKYPPPDDEFTIITWTLVDINQGSWRKDVDTIVGADEFFGLCKAAKSCLPRVRPSFPVVSLVDPDVICFLLKEKGRNLSWMVEVNMRNKVLQSSAIYINEEEEEGPPSEKDRRNTFFGHSFIPTKFSSYLAEDAITSRKLSETMQKDKKERMMQKDKEERAMQKLKRKPKPKE</sequence>
<dbReference type="Pfam" id="PF07762">
    <property type="entry name" value="DUF1618"/>
    <property type="match status" value="1"/>
</dbReference>
<evidence type="ECO:0000256" key="1">
    <source>
        <dbReference type="SAM" id="MobiDB-lite"/>
    </source>
</evidence>
<dbReference type="AlphaFoldDB" id="A0A368SBG7"/>
<dbReference type="PANTHER" id="PTHR33074">
    <property type="entry name" value="EXPRESSED PROTEIN-RELATED"/>
    <property type="match status" value="1"/>
</dbReference>
<gene>
    <name evidence="3" type="ORF">SETIT_8G244900v2</name>
</gene>
<protein>
    <recommendedName>
        <fullName evidence="2">DUF1618 domain-containing protein</fullName>
    </recommendedName>
</protein>
<proteinExistence type="predicted"/>
<evidence type="ECO:0000259" key="2">
    <source>
        <dbReference type="Pfam" id="PF07762"/>
    </source>
</evidence>
<dbReference type="OrthoDB" id="585971at2759"/>
<dbReference type="PANTHER" id="PTHR33074:SF79">
    <property type="entry name" value="EXPRESSED PROTEIN"/>
    <property type="match status" value="1"/>
</dbReference>
<reference evidence="3" key="1">
    <citation type="journal article" date="2012" name="Nat. Biotechnol.">
        <title>Reference genome sequence of the model plant Setaria.</title>
        <authorList>
            <person name="Bennetzen J.L."/>
            <person name="Schmutz J."/>
            <person name="Wang H."/>
            <person name="Percifield R."/>
            <person name="Hawkins J."/>
            <person name="Pontaroli A.C."/>
            <person name="Estep M."/>
            <person name="Feng L."/>
            <person name="Vaughn J.N."/>
            <person name="Grimwood J."/>
            <person name="Jenkins J."/>
            <person name="Barry K."/>
            <person name="Lindquist E."/>
            <person name="Hellsten U."/>
            <person name="Deshpande S."/>
            <person name="Wang X."/>
            <person name="Wu X."/>
            <person name="Mitros T."/>
            <person name="Triplett J."/>
            <person name="Yang X."/>
            <person name="Ye C.Y."/>
            <person name="Mauro-Herrera M."/>
            <person name="Wang L."/>
            <person name="Li P."/>
            <person name="Sharma M."/>
            <person name="Sharma R."/>
            <person name="Ronald P.C."/>
            <person name="Panaud O."/>
            <person name="Kellogg E.A."/>
            <person name="Brutnell T.P."/>
            <person name="Doust A.N."/>
            <person name="Tuskan G.A."/>
            <person name="Rokhsar D."/>
            <person name="Devos K.M."/>
        </authorList>
    </citation>
    <scope>NUCLEOTIDE SEQUENCE [LARGE SCALE GENOMIC DNA]</scope>
    <source>
        <strain evidence="3">Yugu1</strain>
    </source>
</reference>
<evidence type="ECO:0000313" key="3">
    <source>
        <dbReference type="EMBL" id="RCV39708.1"/>
    </source>
</evidence>
<feature type="compositionally biased region" description="Basic residues" evidence="1">
    <location>
        <begin position="423"/>
        <end position="433"/>
    </location>
</feature>
<organism evidence="3">
    <name type="scientific">Setaria italica</name>
    <name type="common">Foxtail millet</name>
    <name type="synonym">Panicum italicum</name>
    <dbReference type="NCBI Taxonomy" id="4555"/>
    <lineage>
        <taxon>Eukaryota</taxon>
        <taxon>Viridiplantae</taxon>
        <taxon>Streptophyta</taxon>
        <taxon>Embryophyta</taxon>
        <taxon>Tracheophyta</taxon>
        <taxon>Spermatophyta</taxon>
        <taxon>Magnoliopsida</taxon>
        <taxon>Liliopsida</taxon>
        <taxon>Poales</taxon>
        <taxon>Poaceae</taxon>
        <taxon>PACMAD clade</taxon>
        <taxon>Panicoideae</taxon>
        <taxon>Panicodae</taxon>
        <taxon>Paniceae</taxon>
        <taxon>Cenchrinae</taxon>
        <taxon>Setaria</taxon>
    </lineage>
</organism>
<dbReference type="EMBL" id="CM003535">
    <property type="protein sequence ID" value="RCV39708.1"/>
    <property type="molecule type" value="Genomic_DNA"/>
</dbReference>
<accession>A0A368SBG7</accession>
<feature type="region of interest" description="Disordered" evidence="1">
    <location>
        <begin position="400"/>
        <end position="433"/>
    </location>
</feature>
<dbReference type="InterPro" id="IPR011676">
    <property type="entry name" value="DUF1618"/>
</dbReference>